<sequence>MSISKKFFEKHMLIHYVLSAFFKALLVSVLFFAVLFASLQITGKYTAVENMLDLKYDSPWIIGPLLIAATLAVLSFIVGMILYLYKYKRNSYKGEFYKALAGALNENIKQGR</sequence>
<dbReference type="Proteomes" id="UP001208131">
    <property type="component" value="Unassembled WGS sequence"/>
</dbReference>
<proteinExistence type="predicted"/>
<keyword evidence="3" id="KW-1185">Reference proteome</keyword>
<accession>A0AAE3IIW7</accession>
<dbReference type="EMBL" id="JAOQJZ010000008">
    <property type="protein sequence ID" value="MCU6706102.1"/>
    <property type="molecule type" value="Genomic_DNA"/>
</dbReference>
<evidence type="ECO:0000256" key="1">
    <source>
        <dbReference type="SAM" id="Phobius"/>
    </source>
</evidence>
<feature type="transmembrane region" description="Helical" evidence="1">
    <location>
        <begin position="61"/>
        <end position="85"/>
    </location>
</feature>
<evidence type="ECO:0000313" key="3">
    <source>
        <dbReference type="Proteomes" id="UP001208131"/>
    </source>
</evidence>
<organism evidence="2 3">
    <name type="scientific">Hominimerdicola aceti</name>
    <dbReference type="NCBI Taxonomy" id="2981726"/>
    <lineage>
        <taxon>Bacteria</taxon>
        <taxon>Bacillati</taxon>
        <taxon>Bacillota</taxon>
        <taxon>Clostridia</taxon>
        <taxon>Eubacteriales</taxon>
        <taxon>Oscillospiraceae</taxon>
        <taxon>Hominimerdicola</taxon>
    </lineage>
</organism>
<keyword evidence="1" id="KW-0812">Transmembrane</keyword>
<keyword evidence="1" id="KW-1133">Transmembrane helix</keyword>
<dbReference type="RefSeq" id="WP_117928425.1">
    <property type="nucleotide sequence ID" value="NZ_JAOQJZ010000008.1"/>
</dbReference>
<feature type="transmembrane region" description="Helical" evidence="1">
    <location>
        <begin position="12"/>
        <end position="41"/>
    </location>
</feature>
<name>A0AAE3IIW7_9FIRM</name>
<keyword evidence="1" id="KW-0472">Membrane</keyword>
<evidence type="ECO:0000313" key="2">
    <source>
        <dbReference type="EMBL" id="MCU6706102.1"/>
    </source>
</evidence>
<reference evidence="2 3" key="1">
    <citation type="journal article" date="2021" name="ISME Commun">
        <title>Automated analysis of genomic sequences facilitates high-throughput and comprehensive description of bacteria.</title>
        <authorList>
            <person name="Hitch T.C.A."/>
        </authorList>
    </citation>
    <scope>NUCLEOTIDE SEQUENCE [LARGE SCALE GENOMIC DNA]</scope>
    <source>
        <strain evidence="2 3">Sanger_31</strain>
    </source>
</reference>
<comment type="caution">
    <text evidence="2">The sequence shown here is derived from an EMBL/GenBank/DDBJ whole genome shotgun (WGS) entry which is preliminary data.</text>
</comment>
<protein>
    <submittedName>
        <fullName evidence="2">Uncharacterized protein</fullName>
    </submittedName>
</protein>
<gene>
    <name evidence="2" type="ORF">OCV57_09205</name>
</gene>
<dbReference type="AlphaFoldDB" id="A0AAE3IIW7"/>